<evidence type="ECO:0000313" key="1">
    <source>
        <dbReference type="EMBL" id="SVC94955.1"/>
    </source>
</evidence>
<reference evidence="1" key="1">
    <citation type="submission" date="2018-05" db="EMBL/GenBank/DDBJ databases">
        <authorList>
            <person name="Lanie J.A."/>
            <person name="Ng W.-L."/>
            <person name="Kazmierczak K.M."/>
            <person name="Andrzejewski T.M."/>
            <person name="Davidsen T.M."/>
            <person name="Wayne K.J."/>
            <person name="Tettelin H."/>
            <person name="Glass J.I."/>
            <person name="Rusch D."/>
            <person name="Podicherti R."/>
            <person name="Tsui H.-C.T."/>
            <person name="Winkler M.E."/>
        </authorList>
    </citation>
    <scope>NUCLEOTIDE SEQUENCE</scope>
</reference>
<sequence length="52" mass="5874">MRRLLLGFIIGALPYVALAELRTWTTTDGRKAQGEIFEIEGDQIGLRIANRE</sequence>
<dbReference type="EMBL" id="UINC01120454">
    <property type="protein sequence ID" value="SVC94955.1"/>
    <property type="molecule type" value="Genomic_DNA"/>
</dbReference>
<accession>A0A382RCM6</accession>
<organism evidence="1">
    <name type="scientific">marine metagenome</name>
    <dbReference type="NCBI Taxonomy" id="408172"/>
    <lineage>
        <taxon>unclassified sequences</taxon>
        <taxon>metagenomes</taxon>
        <taxon>ecological metagenomes</taxon>
    </lineage>
</organism>
<dbReference type="AlphaFoldDB" id="A0A382RCM6"/>
<protein>
    <submittedName>
        <fullName evidence="1">Uncharacterized protein</fullName>
    </submittedName>
</protein>
<feature type="non-terminal residue" evidence="1">
    <location>
        <position position="52"/>
    </location>
</feature>
<gene>
    <name evidence="1" type="ORF">METZ01_LOCUS347809</name>
</gene>
<name>A0A382RCM6_9ZZZZ</name>
<proteinExistence type="predicted"/>